<keyword evidence="4" id="KW-1185">Reference proteome</keyword>
<evidence type="ECO:0000313" key="3">
    <source>
        <dbReference type="EMBL" id="KAE9608635.1"/>
    </source>
</evidence>
<dbReference type="OrthoDB" id="1735970at2759"/>
<gene>
    <name evidence="3" type="ORF">Lalb_Chr08g0237781</name>
</gene>
<evidence type="ECO:0000259" key="2">
    <source>
        <dbReference type="Pfam" id="PF00169"/>
    </source>
</evidence>
<feature type="compositionally biased region" description="Low complexity" evidence="1">
    <location>
        <begin position="45"/>
        <end position="78"/>
    </location>
</feature>
<dbReference type="InterPro" id="IPR011993">
    <property type="entry name" value="PH-like_dom_sf"/>
</dbReference>
<protein>
    <submittedName>
        <fullName evidence="3">Putative oxysterol-binding protein</fullName>
    </submittedName>
</protein>
<dbReference type="AlphaFoldDB" id="A0A6A4Q3C5"/>
<dbReference type="Proteomes" id="UP000447434">
    <property type="component" value="Chromosome 8"/>
</dbReference>
<proteinExistence type="predicted"/>
<accession>A0A6A4Q3C5</accession>
<dbReference type="Gene3D" id="2.30.29.30">
    <property type="entry name" value="Pleckstrin-homology domain (PH domain)/Phosphotyrosine-binding domain (PTB)"/>
    <property type="match status" value="1"/>
</dbReference>
<dbReference type="SUPFAM" id="SSF50729">
    <property type="entry name" value="PH domain-like"/>
    <property type="match status" value="1"/>
</dbReference>
<comment type="caution">
    <text evidence="3">The sequence shown here is derived from an EMBL/GenBank/DDBJ whole genome shotgun (WGS) entry which is preliminary data.</text>
</comment>
<organism evidence="3 4">
    <name type="scientific">Lupinus albus</name>
    <name type="common">White lupine</name>
    <name type="synonym">Lupinus termis</name>
    <dbReference type="NCBI Taxonomy" id="3870"/>
    <lineage>
        <taxon>Eukaryota</taxon>
        <taxon>Viridiplantae</taxon>
        <taxon>Streptophyta</taxon>
        <taxon>Embryophyta</taxon>
        <taxon>Tracheophyta</taxon>
        <taxon>Spermatophyta</taxon>
        <taxon>Magnoliopsida</taxon>
        <taxon>eudicotyledons</taxon>
        <taxon>Gunneridae</taxon>
        <taxon>Pentapetalae</taxon>
        <taxon>rosids</taxon>
        <taxon>fabids</taxon>
        <taxon>Fabales</taxon>
        <taxon>Fabaceae</taxon>
        <taxon>Papilionoideae</taxon>
        <taxon>50 kb inversion clade</taxon>
        <taxon>genistoids sensu lato</taxon>
        <taxon>core genistoids</taxon>
        <taxon>Genisteae</taxon>
        <taxon>Lupinus</taxon>
    </lineage>
</organism>
<dbReference type="Pfam" id="PF00169">
    <property type="entry name" value="PH"/>
    <property type="match status" value="1"/>
</dbReference>
<dbReference type="InterPro" id="IPR001849">
    <property type="entry name" value="PH_domain"/>
</dbReference>
<feature type="region of interest" description="Disordered" evidence="1">
    <location>
        <begin position="1"/>
        <end position="80"/>
    </location>
</feature>
<evidence type="ECO:0000256" key="1">
    <source>
        <dbReference type="SAM" id="MobiDB-lite"/>
    </source>
</evidence>
<sequence>MHSFRNQKTDNEPGSAPPPRTDRSNSSLSSELHHHHHYMPPSKPPSFRSLSSCSRSTRGTTPSSSSSSQQVQRSVSARFNRQNTTRGEVVLNDVVGNGISGILYKWVNYGRGWRPRWFIMHDGVLSYYKIHGPDKIVLNREVENGFKVIGEESRRRIAGQRHALSRHCKPVSEIHLMVFLLLQQLSSLLTFVSSYLKSITVHYIYSFLYIVIIRGERPALPAHPVWPDRGRTRPEKGRVS</sequence>
<dbReference type="EMBL" id="WOCE01000008">
    <property type="protein sequence ID" value="KAE9608635.1"/>
    <property type="molecule type" value="Genomic_DNA"/>
</dbReference>
<reference evidence="4" key="1">
    <citation type="journal article" date="2020" name="Nat. Commun.">
        <title>Genome sequence of the cluster root forming white lupin.</title>
        <authorList>
            <person name="Hufnagel B."/>
            <person name="Marques A."/>
            <person name="Soriano A."/>
            <person name="Marques L."/>
            <person name="Divol F."/>
            <person name="Doumas P."/>
            <person name="Sallet E."/>
            <person name="Mancinotti D."/>
            <person name="Carrere S."/>
            <person name="Marande W."/>
            <person name="Arribat S."/>
            <person name="Keller J."/>
            <person name="Huneau C."/>
            <person name="Blein T."/>
            <person name="Aime D."/>
            <person name="Laguerre M."/>
            <person name="Taylor J."/>
            <person name="Schubert V."/>
            <person name="Nelson M."/>
            <person name="Geu-Flores F."/>
            <person name="Crespi M."/>
            <person name="Gallardo-Guerrero K."/>
            <person name="Delaux P.-M."/>
            <person name="Salse J."/>
            <person name="Berges H."/>
            <person name="Guyot R."/>
            <person name="Gouzy J."/>
            <person name="Peret B."/>
        </authorList>
    </citation>
    <scope>NUCLEOTIDE SEQUENCE [LARGE SCALE GENOMIC DNA]</scope>
    <source>
        <strain evidence="4">cv. Amiga</strain>
    </source>
</reference>
<evidence type="ECO:0000313" key="4">
    <source>
        <dbReference type="Proteomes" id="UP000447434"/>
    </source>
</evidence>
<name>A0A6A4Q3C5_LUPAL</name>
<feature type="domain" description="PH" evidence="2">
    <location>
        <begin position="99"/>
        <end position="131"/>
    </location>
</feature>